<name>A0A532V326_UNCL8</name>
<gene>
    <name evidence="3" type="ORF">CEE37_03010</name>
</gene>
<dbReference type="Pfam" id="PF00534">
    <property type="entry name" value="Glycos_transf_1"/>
    <property type="match status" value="1"/>
</dbReference>
<feature type="domain" description="Glycosyltransferase subfamily 4-like N-terminal" evidence="2">
    <location>
        <begin position="88"/>
        <end position="196"/>
    </location>
</feature>
<dbReference type="Gene3D" id="3.40.50.2000">
    <property type="entry name" value="Glycogen Phosphorylase B"/>
    <property type="match status" value="2"/>
</dbReference>
<reference evidence="3 4" key="1">
    <citation type="submission" date="2017-06" db="EMBL/GenBank/DDBJ databases">
        <title>Novel microbial phyla capable of carbon fixation and sulfur reduction in deep-sea sediments.</title>
        <authorList>
            <person name="Huang J."/>
            <person name="Baker B."/>
            <person name="Wang Y."/>
        </authorList>
    </citation>
    <scope>NUCLEOTIDE SEQUENCE [LARGE SCALE GENOMIC DNA]</scope>
    <source>
        <strain evidence="3">B3_LCP</strain>
    </source>
</reference>
<feature type="domain" description="Glycosyl transferase family 1" evidence="1">
    <location>
        <begin position="209"/>
        <end position="350"/>
    </location>
</feature>
<evidence type="ECO:0000313" key="3">
    <source>
        <dbReference type="EMBL" id="TKJ41549.1"/>
    </source>
</evidence>
<dbReference type="PANTHER" id="PTHR45947:SF15">
    <property type="entry name" value="TEICHURONIC ACID BIOSYNTHESIS GLYCOSYLTRANSFERASE TUAC-RELATED"/>
    <property type="match status" value="1"/>
</dbReference>
<dbReference type="InterPro" id="IPR001296">
    <property type="entry name" value="Glyco_trans_1"/>
</dbReference>
<comment type="caution">
    <text evidence="3">The sequence shown here is derived from an EMBL/GenBank/DDBJ whole genome shotgun (WGS) entry which is preliminary data.</text>
</comment>
<organism evidence="3 4">
    <name type="scientific">candidate division LCP-89 bacterium B3_LCP</name>
    <dbReference type="NCBI Taxonomy" id="2012998"/>
    <lineage>
        <taxon>Bacteria</taxon>
        <taxon>Pseudomonadati</taxon>
        <taxon>Bacteria division LCP-89</taxon>
    </lineage>
</organism>
<dbReference type="SUPFAM" id="SSF53756">
    <property type="entry name" value="UDP-Glycosyltransferase/glycogen phosphorylase"/>
    <property type="match status" value="1"/>
</dbReference>
<dbReference type="InterPro" id="IPR028098">
    <property type="entry name" value="Glyco_trans_4-like_N"/>
</dbReference>
<protein>
    <recommendedName>
        <fullName evidence="5">Glycosyl transferase family 1</fullName>
    </recommendedName>
</protein>
<dbReference type="AlphaFoldDB" id="A0A532V326"/>
<dbReference type="PANTHER" id="PTHR45947">
    <property type="entry name" value="SULFOQUINOVOSYL TRANSFERASE SQD2"/>
    <property type="match status" value="1"/>
</dbReference>
<evidence type="ECO:0000259" key="2">
    <source>
        <dbReference type="Pfam" id="PF13439"/>
    </source>
</evidence>
<proteinExistence type="predicted"/>
<evidence type="ECO:0008006" key="5">
    <source>
        <dbReference type="Google" id="ProtNLM"/>
    </source>
</evidence>
<evidence type="ECO:0000259" key="1">
    <source>
        <dbReference type="Pfam" id="PF00534"/>
    </source>
</evidence>
<dbReference type="InterPro" id="IPR050194">
    <property type="entry name" value="Glycosyltransferase_grp1"/>
</dbReference>
<sequence length="397" mass="44137">MRILIVSHLWPRESWSNYGIFVSDQAAALTEHVDVTVAVPIDLTVRRSEISVLSVISGMDKYRKRTKPELISYPEIKLVEVPFKAALLRQKFTEKTIGNLSEALSSVSLGKFDLVHAHTIYPDGLACAQWLEEQKTPLVITAHGTDVHSISEGVLKLLDPLLHRADALVPVSNFLGDQLIKFGADKSQVRVIPNGFVAQQFSDVDDSHRDPRKIVLLGNLRPVKRVDILIRALQYCSEDIHLEIGGDGPSKKELENLVKKLDLQDRVKFLGLVPRKDVPSFFAQASLMCLVSSREGWPTVIFEALACGTPVLATSVGGVPEALSHAGLGQLVPPDINPEALAEEIESSLDFNWNRQFIRDYAGRFSWAEIAKQLMTLYRDILPDCNPSVPDELHLRS</sequence>
<dbReference type="GO" id="GO:0016757">
    <property type="term" value="F:glycosyltransferase activity"/>
    <property type="evidence" value="ECO:0007669"/>
    <property type="project" value="InterPro"/>
</dbReference>
<dbReference type="Proteomes" id="UP000319619">
    <property type="component" value="Unassembled WGS sequence"/>
</dbReference>
<evidence type="ECO:0000313" key="4">
    <source>
        <dbReference type="Proteomes" id="UP000319619"/>
    </source>
</evidence>
<accession>A0A532V326</accession>
<dbReference type="EMBL" id="NJBN01000002">
    <property type="protein sequence ID" value="TKJ41549.1"/>
    <property type="molecule type" value="Genomic_DNA"/>
</dbReference>
<dbReference type="Pfam" id="PF13439">
    <property type="entry name" value="Glyco_transf_4"/>
    <property type="match status" value="1"/>
</dbReference>